<evidence type="ECO:0000313" key="3">
    <source>
        <dbReference type="EMBL" id="KFO27781.1"/>
    </source>
</evidence>
<keyword evidence="2" id="KW-0732">Signal</keyword>
<reference evidence="3 4" key="1">
    <citation type="submission" date="2013-11" db="EMBL/GenBank/DDBJ databases">
        <title>The Damaraland mole rat (Fukomys damarensis) genome and evolution of African mole rats.</title>
        <authorList>
            <person name="Gladyshev V.N."/>
            <person name="Fang X."/>
        </authorList>
    </citation>
    <scope>NUCLEOTIDE SEQUENCE [LARGE SCALE GENOMIC DNA]</scope>
    <source>
        <tissue evidence="3">Liver</tissue>
    </source>
</reference>
<feature type="chain" id="PRO_5001873753" evidence="2">
    <location>
        <begin position="27"/>
        <end position="194"/>
    </location>
</feature>
<evidence type="ECO:0000256" key="2">
    <source>
        <dbReference type="SAM" id="SignalP"/>
    </source>
</evidence>
<dbReference type="EMBL" id="KN122859">
    <property type="protein sequence ID" value="KFO27781.1"/>
    <property type="molecule type" value="Genomic_DNA"/>
</dbReference>
<organism evidence="3 4">
    <name type="scientific">Fukomys damarensis</name>
    <name type="common">Damaraland mole rat</name>
    <name type="synonym">Cryptomys damarensis</name>
    <dbReference type="NCBI Taxonomy" id="885580"/>
    <lineage>
        <taxon>Eukaryota</taxon>
        <taxon>Metazoa</taxon>
        <taxon>Chordata</taxon>
        <taxon>Craniata</taxon>
        <taxon>Vertebrata</taxon>
        <taxon>Euteleostomi</taxon>
        <taxon>Mammalia</taxon>
        <taxon>Eutheria</taxon>
        <taxon>Euarchontoglires</taxon>
        <taxon>Glires</taxon>
        <taxon>Rodentia</taxon>
        <taxon>Hystricomorpha</taxon>
        <taxon>Bathyergidae</taxon>
        <taxon>Fukomys</taxon>
    </lineage>
</organism>
<proteinExistence type="predicted"/>
<evidence type="ECO:0000256" key="1">
    <source>
        <dbReference type="SAM" id="MobiDB-lite"/>
    </source>
</evidence>
<dbReference type="Proteomes" id="UP000028990">
    <property type="component" value="Unassembled WGS sequence"/>
</dbReference>
<feature type="region of interest" description="Disordered" evidence="1">
    <location>
        <begin position="33"/>
        <end position="53"/>
    </location>
</feature>
<gene>
    <name evidence="3" type="ORF">H920_10796</name>
</gene>
<protein>
    <submittedName>
        <fullName evidence="3">Uncharacterized protein</fullName>
    </submittedName>
</protein>
<sequence length="194" mass="20291">MRSGLVLARLDLGFLASCIRVPSAVAPPPPVPPVQPGFHTAHPSLSQAGPPNAGDCKCKQGSLTLGSAWTRLLSSQCLCSSTGPRKGPAGTALRFVHKLSWVQWDEQIALKVLVILWAVNSGRAAQQQGIQRDLEGCRPGDTSADLPRPEEPGEAVGGPGQLQKLPEGPQALAAEELMAVARNHRAEPLGAGPL</sequence>
<evidence type="ECO:0000313" key="4">
    <source>
        <dbReference type="Proteomes" id="UP000028990"/>
    </source>
</evidence>
<accession>A0A091DY99</accession>
<dbReference type="AlphaFoldDB" id="A0A091DY99"/>
<feature type="region of interest" description="Disordered" evidence="1">
    <location>
        <begin position="128"/>
        <end position="169"/>
    </location>
</feature>
<feature type="signal peptide" evidence="2">
    <location>
        <begin position="1"/>
        <end position="26"/>
    </location>
</feature>
<name>A0A091DY99_FUKDA</name>
<keyword evidence="4" id="KW-1185">Reference proteome</keyword>